<sequence length="321" mass="36170">MKRKHAMHLILFAGLLVLTLGSFTNPYTAMFIWPDATKAMTSSAGSIHNDLYKKIKVFSAKHDIKPIDAKIDKIWKAIPGYNGLSVDIKASYKKMKQDGFDTEKIVYSEVPPNIHLNDLRPAPIYRGNPEKPMVSLLINVAWGNEYIPQILKMLNKYHIKATFFLDGSWTKKNADLAKMISEEGHDIGNHAYSHPDLNKRSKAETTEELKKTNDIIQATLDIKPKWFAPPSGSFNQQTVDTADQLGMKTILWTVDTVDWKNPSPVDMVRHVVTKVESGSMILMHPTKSAAAGLEDMIVGIKEKGYRFGTVSELMSEKRINR</sequence>
<reference evidence="2 3" key="1">
    <citation type="submission" date="2019-03" db="EMBL/GenBank/DDBJ databases">
        <title>Genomic Encyclopedia of Type Strains, Phase IV (KMG-IV): sequencing the most valuable type-strain genomes for metagenomic binning, comparative biology and taxonomic classification.</title>
        <authorList>
            <person name="Goeker M."/>
        </authorList>
    </citation>
    <scope>NUCLEOTIDE SEQUENCE [LARGE SCALE GENOMIC DNA]</scope>
    <source>
        <strain evidence="2 3">DSM 19377</strain>
    </source>
</reference>
<dbReference type="NCBIfam" id="TIGR02873">
    <property type="entry name" value="spore_ylxY"/>
    <property type="match status" value="1"/>
</dbReference>
<dbReference type="Gene3D" id="3.20.20.370">
    <property type="entry name" value="Glycoside hydrolase/deacetylase"/>
    <property type="match status" value="1"/>
</dbReference>
<dbReference type="RefSeq" id="WP_132744882.1">
    <property type="nucleotide sequence ID" value="NZ_SLXK01000006.1"/>
</dbReference>
<proteinExistence type="predicted"/>
<dbReference type="Proteomes" id="UP000295416">
    <property type="component" value="Unassembled WGS sequence"/>
</dbReference>
<dbReference type="PANTHER" id="PTHR10587:SF80">
    <property type="entry name" value="CHITOOLIGOSACCHARIDE DEACETYLASE"/>
    <property type="match status" value="1"/>
</dbReference>
<dbReference type="PANTHER" id="PTHR10587">
    <property type="entry name" value="GLYCOSYL TRANSFERASE-RELATED"/>
    <property type="match status" value="1"/>
</dbReference>
<comment type="caution">
    <text evidence="2">The sequence shown here is derived from an EMBL/GenBank/DDBJ whole genome shotgun (WGS) entry which is preliminary data.</text>
</comment>
<dbReference type="Pfam" id="PF01522">
    <property type="entry name" value="Polysacc_deac_1"/>
    <property type="match status" value="1"/>
</dbReference>
<protein>
    <submittedName>
        <fullName evidence="2">Putative sporulation protein (Polysaccharide deacetylase family)</fullName>
    </submittedName>
</protein>
<evidence type="ECO:0000259" key="1">
    <source>
        <dbReference type="PROSITE" id="PS51677"/>
    </source>
</evidence>
<dbReference type="GO" id="GO:0016020">
    <property type="term" value="C:membrane"/>
    <property type="evidence" value="ECO:0007669"/>
    <property type="project" value="TreeGrafter"/>
</dbReference>
<dbReference type="InterPro" id="IPR014228">
    <property type="entry name" value="Spore_polysacc_deacetyl_YlxY"/>
</dbReference>
<name>A0A4R2P8V4_9BACL</name>
<dbReference type="GO" id="GO:0016810">
    <property type="term" value="F:hydrolase activity, acting on carbon-nitrogen (but not peptide) bonds"/>
    <property type="evidence" value="ECO:0007669"/>
    <property type="project" value="InterPro"/>
</dbReference>
<dbReference type="InterPro" id="IPR011330">
    <property type="entry name" value="Glyco_hydro/deAcase_b/a-brl"/>
</dbReference>
<feature type="domain" description="NodB homology" evidence="1">
    <location>
        <begin position="132"/>
        <end position="308"/>
    </location>
</feature>
<organism evidence="2 3">
    <name type="scientific">Scopulibacillus darangshiensis</name>
    <dbReference type="NCBI Taxonomy" id="442528"/>
    <lineage>
        <taxon>Bacteria</taxon>
        <taxon>Bacillati</taxon>
        <taxon>Bacillota</taxon>
        <taxon>Bacilli</taxon>
        <taxon>Bacillales</taxon>
        <taxon>Sporolactobacillaceae</taxon>
        <taxon>Scopulibacillus</taxon>
    </lineage>
</organism>
<dbReference type="OrthoDB" id="9812065at2"/>
<dbReference type="CDD" id="cd10950">
    <property type="entry name" value="CE4_BsYlxY_like"/>
    <property type="match status" value="1"/>
</dbReference>
<dbReference type="SUPFAM" id="SSF88713">
    <property type="entry name" value="Glycoside hydrolase/deacetylase"/>
    <property type="match status" value="1"/>
</dbReference>
<dbReference type="EMBL" id="SLXK01000006">
    <property type="protein sequence ID" value="TCP30285.1"/>
    <property type="molecule type" value="Genomic_DNA"/>
</dbReference>
<accession>A0A4R2P8V4</accession>
<dbReference type="GO" id="GO:0005975">
    <property type="term" value="P:carbohydrate metabolic process"/>
    <property type="evidence" value="ECO:0007669"/>
    <property type="project" value="InterPro"/>
</dbReference>
<evidence type="ECO:0000313" key="2">
    <source>
        <dbReference type="EMBL" id="TCP30285.1"/>
    </source>
</evidence>
<dbReference type="InterPro" id="IPR050248">
    <property type="entry name" value="Polysacc_deacetylase_ArnD"/>
</dbReference>
<gene>
    <name evidence="2" type="ORF">EV207_106108</name>
</gene>
<evidence type="ECO:0000313" key="3">
    <source>
        <dbReference type="Proteomes" id="UP000295416"/>
    </source>
</evidence>
<dbReference type="InterPro" id="IPR002509">
    <property type="entry name" value="NODB_dom"/>
</dbReference>
<keyword evidence="3" id="KW-1185">Reference proteome</keyword>
<dbReference type="AlphaFoldDB" id="A0A4R2P8V4"/>
<dbReference type="PROSITE" id="PS51677">
    <property type="entry name" value="NODB"/>
    <property type="match status" value="1"/>
</dbReference>